<dbReference type="EMBL" id="RJVA01000014">
    <property type="protein sequence ID" value="ROQ90689.1"/>
    <property type="molecule type" value="Genomic_DNA"/>
</dbReference>
<comment type="caution">
    <text evidence="2">The sequence shown here is derived from an EMBL/GenBank/DDBJ whole genome shotgun (WGS) entry which is preliminary data.</text>
</comment>
<evidence type="ECO:0000313" key="3">
    <source>
        <dbReference type="Proteomes" id="UP000276223"/>
    </source>
</evidence>
<feature type="domain" description="Putative regulatory protein FmdB zinc ribbon" evidence="1">
    <location>
        <begin position="1"/>
        <end position="41"/>
    </location>
</feature>
<evidence type="ECO:0000259" key="1">
    <source>
        <dbReference type="SMART" id="SM00834"/>
    </source>
</evidence>
<dbReference type="Pfam" id="PF09723">
    <property type="entry name" value="Zn_ribbon_8"/>
    <property type="match status" value="1"/>
</dbReference>
<accession>A0A3N1UMR2</accession>
<reference evidence="2 3" key="1">
    <citation type="submission" date="2018-11" db="EMBL/GenBank/DDBJ databases">
        <title>Genomic Encyclopedia of Type Strains, Phase IV (KMG-IV): sequencing the most valuable type-strain genomes for metagenomic binning, comparative biology and taxonomic classification.</title>
        <authorList>
            <person name="Goeker M."/>
        </authorList>
    </citation>
    <scope>NUCLEOTIDE SEQUENCE [LARGE SCALE GENOMIC DNA]</scope>
    <source>
        <strain evidence="2 3">DSM 22027</strain>
    </source>
</reference>
<dbReference type="OrthoDB" id="9813321at2"/>
<gene>
    <name evidence="2" type="ORF">EDC27_2573</name>
</gene>
<dbReference type="NCBIfam" id="TIGR02605">
    <property type="entry name" value="CxxC_CxxC_SSSS"/>
    <property type="match status" value="1"/>
</dbReference>
<name>A0A3N1UMR2_9BACT</name>
<dbReference type="Proteomes" id="UP000276223">
    <property type="component" value="Unassembled WGS sequence"/>
</dbReference>
<protein>
    <submittedName>
        <fullName evidence="2">Putative FmdB family regulatory protein</fullName>
    </submittedName>
</protein>
<dbReference type="RefSeq" id="WP_123291034.1">
    <property type="nucleotide sequence ID" value="NZ_RJVA01000014.1"/>
</dbReference>
<dbReference type="AlphaFoldDB" id="A0A3N1UMR2"/>
<proteinExistence type="predicted"/>
<sequence length="83" mass="8293">MPIYEYVCTHCGEVSEHLVLGKDEAVSCPACGSAGVKKLLSVSSRASGAKDGHRVPGPRDTGCCGTSPAAQGCVPGSCCGKAP</sequence>
<keyword evidence="3" id="KW-1185">Reference proteome</keyword>
<organism evidence="2 3">
    <name type="scientific">Desulfosoma caldarium</name>
    <dbReference type="NCBI Taxonomy" id="610254"/>
    <lineage>
        <taxon>Bacteria</taxon>
        <taxon>Pseudomonadati</taxon>
        <taxon>Thermodesulfobacteriota</taxon>
        <taxon>Syntrophobacteria</taxon>
        <taxon>Syntrophobacterales</taxon>
        <taxon>Syntrophobacteraceae</taxon>
        <taxon>Desulfosoma</taxon>
    </lineage>
</organism>
<evidence type="ECO:0000313" key="2">
    <source>
        <dbReference type="EMBL" id="ROQ90689.1"/>
    </source>
</evidence>
<dbReference type="SMART" id="SM00834">
    <property type="entry name" value="CxxC_CXXC_SSSS"/>
    <property type="match status" value="1"/>
</dbReference>
<dbReference type="InterPro" id="IPR013429">
    <property type="entry name" value="Regulatory_FmdB_Zinc_ribbon"/>
</dbReference>